<dbReference type="SUPFAM" id="SSF46689">
    <property type="entry name" value="Homeodomain-like"/>
    <property type="match status" value="1"/>
</dbReference>
<evidence type="ECO:0000256" key="4">
    <source>
        <dbReference type="PROSITE-ProRule" id="PRU00335"/>
    </source>
</evidence>
<gene>
    <name evidence="6" type="ORF">JOF56_008712</name>
</gene>
<protein>
    <submittedName>
        <fullName evidence="6">AcrR family transcriptional regulator</fullName>
    </submittedName>
</protein>
<reference evidence="6 7" key="1">
    <citation type="submission" date="2021-03" db="EMBL/GenBank/DDBJ databases">
        <title>Sequencing the genomes of 1000 actinobacteria strains.</title>
        <authorList>
            <person name="Klenk H.-P."/>
        </authorList>
    </citation>
    <scope>NUCLEOTIDE SEQUENCE [LARGE SCALE GENOMIC DNA]</scope>
    <source>
        <strain evidence="6 7">DSM 46670</strain>
    </source>
</reference>
<feature type="domain" description="HTH tetR-type" evidence="5">
    <location>
        <begin position="22"/>
        <end position="82"/>
    </location>
</feature>
<proteinExistence type="predicted"/>
<evidence type="ECO:0000259" key="5">
    <source>
        <dbReference type="PROSITE" id="PS50977"/>
    </source>
</evidence>
<dbReference type="RefSeq" id="WP_209645338.1">
    <property type="nucleotide sequence ID" value="NZ_JAGINW010000001.1"/>
</dbReference>
<dbReference type="PANTHER" id="PTHR30055:SF151">
    <property type="entry name" value="TRANSCRIPTIONAL REGULATORY PROTEIN"/>
    <property type="match status" value="1"/>
</dbReference>
<keyword evidence="3" id="KW-0804">Transcription</keyword>
<keyword evidence="1" id="KW-0805">Transcription regulation</keyword>
<dbReference type="Gene3D" id="1.10.357.10">
    <property type="entry name" value="Tetracycline Repressor, domain 2"/>
    <property type="match status" value="1"/>
</dbReference>
<dbReference type="InterPro" id="IPR009057">
    <property type="entry name" value="Homeodomain-like_sf"/>
</dbReference>
<evidence type="ECO:0000256" key="3">
    <source>
        <dbReference type="ARBA" id="ARBA00023163"/>
    </source>
</evidence>
<accession>A0ABS4TV92</accession>
<dbReference type="SUPFAM" id="SSF48498">
    <property type="entry name" value="Tetracyclin repressor-like, C-terminal domain"/>
    <property type="match status" value="1"/>
</dbReference>
<dbReference type="EMBL" id="JAGINW010000001">
    <property type="protein sequence ID" value="MBP2328327.1"/>
    <property type="molecule type" value="Genomic_DNA"/>
</dbReference>
<dbReference type="Proteomes" id="UP001519332">
    <property type="component" value="Unassembled WGS sequence"/>
</dbReference>
<organism evidence="6 7">
    <name type="scientific">Kibdelosporangium banguiense</name>
    <dbReference type="NCBI Taxonomy" id="1365924"/>
    <lineage>
        <taxon>Bacteria</taxon>
        <taxon>Bacillati</taxon>
        <taxon>Actinomycetota</taxon>
        <taxon>Actinomycetes</taxon>
        <taxon>Pseudonocardiales</taxon>
        <taxon>Pseudonocardiaceae</taxon>
        <taxon>Kibdelosporangium</taxon>
    </lineage>
</organism>
<feature type="DNA-binding region" description="H-T-H motif" evidence="4">
    <location>
        <begin position="45"/>
        <end position="64"/>
    </location>
</feature>
<dbReference type="PROSITE" id="PS50977">
    <property type="entry name" value="HTH_TETR_2"/>
    <property type="match status" value="1"/>
</dbReference>
<sequence>MTEAESSDLIWLRPEPSARRPRFSREQITAAAVRIADAEGFGAVTMKRIAAELGAGTMSLYYYVRTKADLVALMQDAILADLLIPDDELPSAWRKAVTVIARRTRDVLLAHPWSITSLDDAQFGPNAMRHMEQSLAALDQLDLDPAAKLSLWGIVDHYVFGSALHTIETRTRTAQAEHNPQLLADALTFGQQQLATGQFPRLATLYEKQSETQDSNATTADPLTVQFEHGLIALLDGLTDTQVSDGS</sequence>
<evidence type="ECO:0000313" key="7">
    <source>
        <dbReference type="Proteomes" id="UP001519332"/>
    </source>
</evidence>
<keyword evidence="2 4" id="KW-0238">DNA-binding</keyword>
<evidence type="ECO:0000313" key="6">
    <source>
        <dbReference type="EMBL" id="MBP2328327.1"/>
    </source>
</evidence>
<dbReference type="Pfam" id="PF02909">
    <property type="entry name" value="TetR_C_1"/>
    <property type="match status" value="1"/>
</dbReference>
<evidence type="ECO:0000256" key="2">
    <source>
        <dbReference type="ARBA" id="ARBA00023125"/>
    </source>
</evidence>
<dbReference type="Gene3D" id="1.10.10.60">
    <property type="entry name" value="Homeodomain-like"/>
    <property type="match status" value="1"/>
</dbReference>
<comment type="caution">
    <text evidence="6">The sequence shown here is derived from an EMBL/GenBank/DDBJ whole genome shotgun (WGS) entry which is preliminary data.</text>
</comment>
<keyword evidence="7" id="KW-1185">Reference proteome</keyword>
<dbReference type="InterPro" id="IPR004111">
    <property type="entry name" value="Repressor_TetR_C"/>
</dbReference>
<dbReference type="InterPro" id="IPR036271">
    <property type="entry name" value="Tet_transcr_reg_TetR-rel_C_sf"/>
</dbReference>
<name>A0ABS4TV92_9PSEU</name>
<evidence type="ECO:0000256" key="1">
    <source>
        <dbReference type="ARBA" id="ARBA00023015"/>
    </source>
</evidence>
<dbReference type="InterPro" id="IPR050109">
    <property type="entry name" value="HTH-type_TetR-like_transc_reg"/>
</dbReference>
<dbReference type="Pfam" id="PF00440">
    <property type="entry name" value="TetR_N"/>
    <property type="match status" value="1"/>
</dbReference>
<dbReference type="InterPro" id="IPR001647">
    <property type="entry name" value="HTH_TetR"/>
</dbReference>
<dbReference type="PANTHER" id="PTHR30055">
    <property type="entry name" value="HTH-TYPE TRANSCRIPTIONAL REGULATOR RUTR"/>
    <property type="match status" value="1"/>
</dbReference>